<name>A0A6C0ES96_9ZZZZ</name>
<sequence>MICPVCLEEKKELKHMCKKHKYCECCIEISKLYFHNFHQCFLCVQDRCWVNALYNKKK</sequence>
<evidence type="ECO:0000313" key="1">
    <source>
        <dbReference type="EMBL" id="QHT31602.1"/>
    </source>
</evidence>
<organism evidence="1">
    <name type="scientific">viral metagenome</name>
    <dbReference type="NCBI Taxonomy" id="1070528"/>
    <lineage>
        <taxon>unclassified sequences</taxon>
        <taxon>metagenomes</taxon>
        <taxon>organismal metagenomes</taxon>
    </lineage>
</organism>
<proteinExistence type="predicted"/>
<accession>A0A6C0ES96</accession>
<reference evidence="1" key="1">
    <citation type="journal article" date="2020" name="Nature">
        <title>Giant virus diversity and host interactions through global metagenomics.</title>
        <authorList>
            <person name="Schulz F."/>
            <person name="Roux S."/>
            <person name="Paez-Espino D."/>
            <person name="Jungbluth S."/>
            <person name="Walsh D.A."/>
            <person name="Denef V.J."/>
            <person name="McMahon K.D."/>
            <person name="Konstantinidis K.T."/>
            <person name="Eloe-Fadrosh E.A."/>
            <person name="Kyrpides N.C."/>
            <person name="Woyke T."/>
        </authorList>
    </citation>
    <scope>NUCLEOTIDE SEQUENCE</scope>
    <source>
        <strain evidence="1">GVMAG-M-3300009155-48</strain>
    </source>
</reference>
<dbReference type="EMBL" id="MN738924">
    <property type="protein sequence ID" value="QHT31602.1"/>
    <property type="molecule type" value="Genomic_DNA"/>
</dbReference>
<dbReference type="AlphaFoldDB" id="A0A6C0ES96"/>
<protein>
    <submittedName>
        <fullName evidence="1">Uncharacterized protein</fullName>
    </submittedName>
</protein>